<keyword evidence="2" id="KW-0472">Membrane</keyword>
<gene>
    <name evidence="3" type="ORF">B0J15DRAFT_37789</name>
</gene>
<comment type="caution">
    <text evidence="3">The sequence shown here is derived from an EMBL/GenBank/DDBJ whole genome shotgun (WGS) entry which is preliminary data.</text>
</comment>
<feature type="transmembrane region" description="Helical" evidence="2">
    <location>
        <begin position="154"/>
        <end position="182"/>
    </location>
</feature>
<keyword evidence="2" id="KW-1133">Transmembrane helix</keyword>
<keyword evidence="4" id="KW-1185">Reference proteome</keyword>
<dbReference type="Proteomes" id="UP000736672">
    <property type="component" value="Unassembled WGS sequence"/>
</dbReference>
<evidence type="ECO:0000256" key="2">
    <source>
        <dbReference type="SAM" id="Phobius"/>
    </source>
</evidence>
<feature type="region of interest" description="Disordered" evidence="1">
    <location>
        <begin position="184"/>
        <end position="209"/>
    </location>
</feature>
<protein>
    <recommendedName>
        <fullName evidence="5">Apple domain-containing protein</fullName>
    </recommendedName>
</protein>
<proteinExistence type="predicted"/>
<evidence type="ECO:0000313" key="4">
    <source>
        <dbReference type="Proteomes" id="UP000736672"/>
    </source>
</evidence>
<evidence type="ECO:0000256" key="1">
    <source>
        <dbReference type="SAM" id="MobiDB-lite"/>
    </source>
</evidence>
<evidence type="ECO:0008006" key="5">
    <source>
        <dbReference type="Google" id="ProtNLM"/>
    </source>
</evidence>
<sequence length="346" mass="37091">MNRFLIGCAAGNTQVSLHQAETNDSDQHVRHTRVKRPILLCRSTPTSRPGKFCPFQVDPPRRWPPAFSFICFLRMGSLESPATRYSNPPPYRDSVMASTRDAEGLQVDYDREAASAPEAYNQHQYTAVAAKDEPYNAGNQAATPQQKVPFGLSVLGFGLLVALVTAVIVGGAVGGGLGGALANCKSSDSSDNSEAPTPTETSECSQSNSTDDAVGINYAPIPAAQVANLTLNCPKNGANGTVRTTNGYRFSTYCGVNAPDTGDGNINDIVSIWAYYFEDCIGACAEMTKNNDTICDSVFFRIGMNGSTTQYGNCWLKSGKLKGGDGSWTNYDSGRVYAEMDDDDDD</sequence>
<dbReference type="EMBL" id="JAGTJS010000011">
    <property type="protein sequence ID" value="KAH7253086.1"/>
    <property type="molecule type" value="Genomic_DNA"/>
</dbReference>
<reference evidence="3" key="1">
    <citation type="journal article" date="2021" name="Nat. Commun.">
        <title>Genetic determinants of endophytism in the Arabidopsis root mycobiome.</title>
        <authorList>
            <person name="Mesny F."/>
            <person name="Miyauchi S."/>
            <person name="Thiergart T."/>
            <person name="Pickel B."/>
            <person name="Atanasova L."/>
            <person name="Karlsson M."/>
            <person name="Huettel B."/>
            <person name="Barry K.W."/>
            <person name="Haridas S."/>
            <person name="Chen C."/>
            <person name="Bauer D."/>
            <person name="Andreopoulos W."/>
            <person name="Pangilinan J."/>
            <person name="LaButti K."/>
            <person name="Riley R."/>
            <person name="Lipzen A."/>
            <person name="Clum A."/>
            <person name="Drula E."/>
            <person name="Henrissat B."/>
            <person name="Kohler A."/>
            <person name="Grigoriev I.V."/>
            <person name="Martin F.M."/>
            <person name="Hacquard S."/>
        </authorList>
    </citation>
    <scope>NUCLEOTIDE SEQUENCE</scope>
    <source>
        <strain evidence="3">FSSC 5 MPI-SDFR-AT-0091</strain>
    </source>
</reference>
<accession>A0A9P9H9A5</accession>
<evidence type="ECO:0000313" key="3">
    <source>
        <dbReference type="EMBL" id="KAH7253086.1"/>
    </source>
</evidence>
<dbReference type="OrthoDB" id="5093685at2759"/>
<organism evidence="3 4">
    <name type="scientific">Fusarium solani</name>
    <name type="common">Filamentous fungus</name>
    <dbReference type="NCBI Taxonomy" id="169388"/>
    <lineage>
        <taxon>Eukaryota</taxon>
        <taxon>Fungi</taxon>
        <taxon>Dikarya</taxon>
        <taxon>Ascomycota</taxon>
        <taxon>Pezizomycotina</taxon>
        <taxon>Sordariomycetes</taxon>
        <taxon>Hypocreomycetidae</taxon>
        <taxon>Hypocreales</taxon>
        <taxon>Nectriaceae</taxon>
        <taxon>Fusarium</taxon>
        <taxon>Fusarium solani species complex</taxon>
    </lineage>
</organism>
<name>A0A9P9H9A5_FUSSL</name>
<keyword evidence="2" id="KW-0812">Transmembrane</keyword>
<dbReference type="AlphaFoldDB" id="A0A9P9H9A5"/>